<accession>A0A6N2UY40</accession>
<reference evidence="2" key="1">
    <citation type="submission" date="2019-11" db="EMBL/GenBank/DDBJ databases">
        <authorList>
            <person name="Feng L."/>
        </authorList>
    </citation>
    <scope>NUCLEOTIDE SEQUENCE</scope>
    <source>
        <strain evidence="2">AcaccaeLFYP115</strain>
    </source>
</reference>
<sequence>MREEKTSPKEAINELSLLLMYLTRFSHQDRFSLEENKAWKGYPFHALDDLEEEGLIDQGSHRSKSVHIYEEGLEKAKELLVKYNIKDWDE</sequence>
<dbReference type="Pfam" id="PF20008">
    <property type="entry name" value="DUF6429"/>
    <property type="match status" value="1"/>
</dbReference>
<dbReference type="EMBL" id="CACRSQ010000007">
    <property type="protein sequence ID" value="VYT22133.1"/>
    <property type="molecule type" value="Genomic_DNA"/>
</dbReference>
<dbReference type="RefSeq" id="WP_006567925.1">
    <property type="nucleotide sequence ID" value="NZ_BAABZP010000001.1"/>
</dbReference>
<proteinExistence type="predicted"/>
<feature type="domain" description="DUF6429" evidence="1">
    <location>
        <begin position="9"/>
        <end position="85"/>
    </location>
</feature>
<dbReference type="AlphaFoldDB" id="A0A6N2UY40"/>
<name>A0A6N2UY40_9FIRM</name>
<evidence type="ECO:0000259" key="1">
    <source>
        <dbReference type="Pfam" id="PF20008"/>
    </source>
</evidence>
<dbReference type="InterPro" id="IPR045489">
    <property type="entry name" value="DUF6429"/>
</dbReference>
<protein>
    <recommendedName>
        <fullName evidence="1">DUF6429 domain-containing protein</fullName>
    </recommendedName>
</protein>
<organism evidence="2">
    <name type="scientific">Anaerostipes caccae</name>
    <dbReference type="NCBI Taxonomy" id="105841"/>
    <lineage>
        <taxon>Bacteria</taxon>
        <taxon>Bacillati</taxon>
        <taxon>Bacillota</taxon>
        <taxon>Clostridia</taxon>
        <taxon>Lachnospirales</taxon>
        <taxon>Lachnospiraceae</taxon>
        <taxon>Anaerostipes</taxon>
    </lineage>
</organism>
<gene>
    <name evidence="2" type="ORF">ACLFYP115_02117</name>
</gene>
<evidence type="ECO:0000313" key="2">
    <source>
        <dbReference type="EMBL" id="VYT22133.1"/>
    </source>
</evidence>